<protein>
    <submittedName>
        <fullName evidence="7">Corrinoid protein</fullName>
    </submittedName>
</protein>
<dbReference type="GO" id="GO:0016651">
    <property type="term" value="F:oxidoreductase activity, acting on NAD(P)H"/>
    <property type="evidence" value="ECO:0007669"/>
    <property type="project" value="UniProtKB-ARBA"/>
</dbReference>
<dbReference type="GO" id="GO:0005829">
    <property type="term" value="C:cytosol"/>
    <property type="evidence" value="ECO:0007669"/>
    <property type="project" value="TreeGrafter"/>
</dbReference>
<dbReference type="Pfam" id="PF02607">
    <property type="entry name" value="B12-binding_2"/>
    <property type="match status" value="1"/>
</dbReference>
<dbReference type="GO" id="GO:0010181">
    <property type="term" value="F:FMN binding"/>
    <property type="evidence" value="ECO:0007669"/>
    <property type="project" value="InterPro"/>
</dbReference>
<dbReference type="GO" id="GO:0046653">
    <property type="term" value="P:tetrahydrofolate metabolic process"/>
    <property type="evidence" value="ECO:0007669"/>
    <property type="project" value="TreeGrafter"/>
</dbReference>
<dbReference type="CDD" id="cd02070">
    <property type="entry name" value="corrinoid_protein_B12-BD"/>
    <property type="match status" value="1"/>
</dbReference>
<dbReference type="GO" id="GO:0046872">
    <property type="term" value="F:metal ion binding"/>
    <property type="evidence" value="ECO:0007669"/>
    <property type="project" value="UniProtKB-KW"/>
</dbReference>
<dbReference type="KEGG" id="alka:J0B03_03970"/>
<keyword evidence="2" id="KW-0479">Metal-binding</keyword>
<sequence length="211" mass="22482">MEILKKIADSLMEFEPDDTVALVNEALESGLSPKQILNEGLIKGMDVVGQLFKDNEIYVPEVSMAAECLTEALEIIKPLLVEEPGDIQVKVVIGTVEGDIHDIGKSLVGVMMEGAGFKVIDLGTNVKAEEFIQAAKENDADIIGCSALLTTTMPVMTEVAALVKQGSLNKDVKVLFGGAPIYEKWALENGADGYADDASGAVQLVKTLMAK</sequence>
<dbReference type="Pfam" id="PF02310">
    <property type="entry name" value="B12-binding"/>
    <property type="match status" value="1"/>
</dbReference>
<evidence type="ECO:0000313" key="7">
    <source>
        <dbReference type="EMBL" id="QSX09227.1"/>
    </source>
</evidence>
<dbReference type="PROSITE" id="PS51332">
    <property type="entry name" value="B12_BINDING"/>
    <property type="match status" value="1"/>
</dbReference>
<evidence type="ECO:0000259" key="4">
    <source>
        <dbReference type="PROSITE" id="PS50902"/>
    </source>
</evidence>
<keyword evidence="8" id="KW-1185">Reference proteome</keyword>
<dbReference type="SUPFAM" id="SSF47644">
    <property type="entry name" value="Methionine synthase domain"/>
    <property type="match status" value="1"/>
</dbReference>
<dbReference type="SMART" id="SM01018">
    <property type="entry name" value="B12-binding_2"/>
    <property type="match status" value="1"/>
</dbReference>
<proteinExistence type="inferred from homology"/>
<name>A0A974XG41_9FIRM</name>
<dbReference type="InterPro" id="IPR008254">
    <property type="entry name" value="Flavodoxin/NO_synth"/>
</dbReference>
<dbReference type="PANTHER" id="PTHR45833:SF1">
    <property type="entry name" value="METHIONINE SYNTHASE"/>
    <property type="match status" value="1"/>
</dbReference>
<dbReference type="GO" id="GO:0031419">
    <property type="term" value="F:cobalamin binding"/>
    <property type="evidence" value="ECO:0007669"/>
    <property type="project" value="InterPro"/>
</dbReference>
<dbReference type="InterPro" id="IPR006158">
    <property type="entry name" value="Cobalamin-bd"/>
</dbReference>
<gene>
    <name evidence="7" type="ORF">J0B03_03970</name>
</gene>
<reference evidence="7" key="1">
    <citation type="submission" date="2021-03" db="EMBL/GenBank/DDBJ databases">
        <title>Alkalibacter marinus sp. nov., isolated from tidal flat sediment.</title>
        <authorList>
            <person name="Namirimu T."/>
            <person name="Yang J.-A."/>
            <person name="Yang S.-H."/>
            <person name="Kim Y.-J."/>
            <person name="Kwon K.K."/>
        </authorList>
    </citation>
    <scope>NUCLEOTIDE SEQUENCE</scope>
    <source>
        <strain evidence="7">ES005</strain>
    </source>
</reference>
<dbReference type="PANTHER" id="PTHR45833">
    <property type="entry name" value="METHIONINE SYNTHASE"/>
    <property type="match status" value="1"/>
</dbReference>
<dbReference type="InterPro" id="IPR036724">
    <property type="entry name" value="Cobalamin-bd_sf"/>
</dbReference>
<feature type="domain" description="B12-binding N-terminal" evidence="6">
    <location>
        <begin position="1"/>
        <end position="88"/>
    </location>
</feature>
<evidence type="ECO:0000256" key="3">
    <source>
        <dbReference type="ARBA" id="ARBA00023285"/>
    </source>
</evidence>
<dbReference type="Gene3D" id="3.40.50.280">
    <property type="entry name" value="Cobalamin-binding domain"/>
    <property type="match status" value="1"/>
</dbReference>
<feature type="domain" description="Flavodoxin-like" evidence="4">
    <location>
        <begin position="89"/>
        <end position="211"/>
    </location>
</feature>
<evidence type="ECO:0000313" key="8">
    <source>
        <dbReference type="Proteomes" id="UP000663499"/>
    </source>
</evidence>
<evidence type="ECO:0000259" key="6">
    <source>
        <dbReference type="PROSITE" id="PS51337"/>
    </source>
</evidence>
<dbReference type="EMBL" id="CP071444">
    <property type="protein sequence ID" value="QSX09227.1"/>
    <property type="molecule type" value="Genomic_DNA"/>
</dbReference>
<feature type="domain" description="B12-binding" evidence="5">
    <location>
        <begin position="88"/>
        <end position="211"/>
    </location>
</feature>
<evidence type="ECO:0000256" key="1">
    <source>
        <dbReference type="ARBA" id="ARBA00010854"/>
    </source>
</evidence>
<dbReference type="PROSITE" id="PS50902">
    <property type="entry name" value="FLAVODOXIN_LIKE"/>
    <property type="match status" value="1"/>
</dbReference>
<evidence type="ECO:0000259" key="5">
    <source>
        <dbReference type="PROSITE" id="PS51332"/>
    </source>
</evidence>
<dbReference type="InterPro" id="IPR036594">
    <property type="entry name" value="Meth_synthase_dom"/>
</dbReference>
<dbReference type="InterPro" id="IPR050554">
    <property type="entry name" value="Met_Synthase/Corrinoid"/>
</dbReference>
<dbReference type="InterPro" id="IPR003759">
    <property type="entry name" value="Cbl-bd_cap"/>
</dbReference>
<dbReference type="Gene3D" id="1.10.1240.10">
    <property type="entry name" value="Methionine synthase domain"/>
    <property type="match status" value="1"/>
</dbReference>
<dbReference type="SUPFAM" id="SSF52242">
    <property type="entry name" value="Cobalamin (vitamin B12)-binding domain"/>
    <property type="match status" value="1"/>
</dbReference>
<dbReference type="Proteomes" id="UP000663499">
    <property type="component" value="Chromosome"/>
</dbReference>
<dbReference type="GO" id="GO:0008705">
    <property type="term" value="F:methionine synthase activity"/>
    <property type="evidence" value="ECO:0007669"/>
    <property type="project" value="TreeGrafter"/>
</dbReference>
<evidence type="ECO:0000256" key="2">
    <source>
        <dbReference type="ARBA" id="ARBA00022723"/>
    </source>
</evidence>
<dbReference type="RefSeq" id="WP_207300566.1">
    <property type="nucleotide sequence ID" value="NZ_CP071444.1"/>
</dbReference>
<keyword evidence="3" id="KW-0170">Cobalt</keyword>
<dbReference type="GO" id="GO:0050667">
    <property type="term" value="P:homocysteine metabolic process"/>
    <property type="evidence" value="ECO:0007669"/>
    <property type="project" value="TreeGrafter"/>
</dbReference>
<dbReference type="AlphaFoldDB" id="A0A974XG41"/>
<accession>A0A974XG41</accession>
<organism evidence="7 8">
    <name type="scientific">Alkalibacter rhizosphaerae</name>
    <dbReference type="NCBI Taxonomy" id="2815577"/>
    <lineage>
        <taxon>Bacteria</taxon>
        <taxon>Bacillati</taxon>
        <taxon>Bacillota</taxon>
        <taxon>Clostridia</taxon>
        <taxon>Eubacteriales</taxon>
        <taxon>Eubacteriaceae</taxon>
        <taxon>Alkalibacter</taxon>
    </lineage>
</organism>
<comment type="similarity">
    <text evidence="1">Belongs to the methylamine corrinoid protein family.</text>
</comment>
<dbReference type="FunFam" id="3.40.50.280:FF:000003">
    <property type="entry name" value="Dimethylamine methyltransferase corrinoid protein"/>
    <property type="match status" value="1"/>
</dbReference>
<dbReference type="PROSITE" id="PS51337">
    <property type="entry name" value="B12_BINDING_NTER"/>
    <property type="match status" value="1"/>
</dbReference>